<dbReference type="Proteomes" id="UP000504610">
    <property type="component" value="Chromosome 2"/>
</dbReference>
<dbReference type="KEGG" id="rsz:108835456"/>
<sequence>MRVGNGQTCRFWTENWSPYGSLETFLLGNSQSRLGIARDATLADLNLEGNWMLPPARTQEQLQVQIYLTTVLLTEDNDCYEWLLEDQPTQRYNTSAVYSFLVWLFTLNRCPTRDRLLGWGLQTDATCLLCNSADESRDHLLFQCSYSWDLWSVVASKCELQPQRQWDATLLQLQNLTGSRNMKQLTLLGCQAVVYWI</sequence>
<dbReference type="GeneID" id="108835456"/>
<proteinExistence type="predicted"/>
<feature type="domain" description="Reverse transcriptase zinc-binding" evidence="1">
    <location>
        <begin position="98"/>
        <end position="151"/>
    </location>
</feature>
<reference evidence="3" key="2">
    <citation type="submission" date="2025-08" db="UniProtKB">
        <authorList>
            <consortium name="RefSeq"/>
        </authorList>
    </citation>
    <scope>IDENTIFICATION</scope>
    <source>
        <tissue evidence="3">Leaf</tissue>
    </source>
</reference>
<evidence type="ECO:0000259" key="1">
    <source>
        <dbReference type="Pfam" id="PF13966"/>
    </source>
</evidence>
<dbReference type="AlphaFoldDB" id="A0A6J0LWL0"/>
<evidence type="ECO:0000313" key="3">
    <source>
        <dbReference type="RefSeq" id="XP_018464209.1"/>
    </source>
</evidence>
<evidence type="ECO:0000313" key="2">
    <source>
        <dbReference type="Proteomes" id="UP000504610"/>
    </source>
</evidence>
<dbReference type="Pfam" id="PF13966">
    <property type="entry name" value="zf-RVT"/>
    <property type="match status" value="1"/>
</dbReference>
<gene>
    <name evidence="3" type="primary">LOC108835456</name>
</gene>
<dbReference type="InterPro" id="IPR026960">
    <property type="entry name" value="RVT-Znf"/>
</dbReference>
<name>A0A6J0LWL0_RAPSA</name>
<protein>
    <submittedName>
        <fullName evidence="3">Uncharacterized protein LOC108835456</fullName>
    </submittedName>
</protein>
<accession>A0A6J0LWL0</accession>
<organism evidence="2 3">
    <name type="scientific">Raphanus sativus</name>
    <name type="common">Radish</name>
    <name type="synonym">Raphanus raphanistrum var. sativus</name>
    <dbReference type="NCBI Taxonomy" id="3726"/>
    <lineage>
        <taxon>Eukaryota</taxon>
        <taxon>Viridiplantae</taxon>
        <taxon>Streptophyta</taxon>
        <taxon>Embryophyta</taxon>
        <taxon>Tracheophyta</taxon>
        <taxon>Spermatophyta</taxon>
        <taxon>Magnoliopsida</taxon>
        <taxon>eudicotyledons</taxon>
        <taxon>Gunneridae</taxon>
        <taxon>Pentapetalae</taxon>
        <taxon>rosids</taxon>
        <taxon>malvids</taxon>
        <taxon>Brassicales</taxon>
        <taxon>Brassicaceae</taxon>
        <taxon>Brassiceae</taxon>
        <taxon>Raphanus</taxon>
    </lineage>
</organism>
<dbReference type="OrthoDB" id="1080244at2759"/>
<reference evidence="2" key="1">
    <citation type="journal article" date="2019" name="Database">
        <title>The radish genome database (RadishGD): an integrated information resource for radish genomics.</title>
        <authorList>
            <person name="Yu H.J."/>
            <person name="Baek S."/>
            <person name="Lee Y.J."/>
            <person name="Cho A."/>
            <person name="Mun J.H."/>
        </authorList>
    </citation>
    <scope>NUCLEOTIDE SEQUENCE [LARGE SCALE GENOMIC DNA]</scope>
    <source>
        <strain evidence="2">cv. WK10039</strain>
    </source>
</reference>
<dbReference type="RefSeq" id="XP_018464209.1">
    <property type="nucleotide sequence ID" value="XM_018608707.1"/>
</dbReference>
<keyword evidence="2" id="KW-1185">Reference proteome</keyword>